<protein>
    <submittedName>
        <fullName evidence="10">Voltage-gated potassium channel Kch</fullName>
    </submittedName>
</protein>
<comment type="subcellular location">
    <subcellularLocation>
        <location evidence="1">Membrane</location>
        <topology evidence="1">Multi-pass membrane protein</topology>
    </subcellularLocation>
</comment>
<dbReference type="GO" id="GO:0008076">
    <property type="term" value="C:voltage-gated potassium channel complex"/>
    <property type="evidence" value="ECO:0007669"/>
    <property type="project" value="InterPro"/>
</dbReference>
<evidence type="ECO:0000256" key="6">
    <source>
        <dbReference type="ARBA" id="ARBA00023136"/>
    </source>
</evidence>
<dbReference type="Gene3D" id="1.10.287.70">
    <property type="match status" value="1"/>
</dbReference>
<proteinExistence type="predicted"/>
<dbReference type="Gene3D" id="1.20.120.350">
    <property type="entry name" value="Voltage-gated potassium channels. Chain C"/>
    <property type="match status" value="1"/>
</dbReference>
<evidence type="ECO:0000256" key="8">
    <source>
        <dbReference type="SAM" id="Phobius"/>
    </source>
</evidence>
<name>A0A2R8BUA3_9RHOB</name>
<gene>
    <name evidence="10" type="primary">kch_1</name>
    <name evidence="10" type="ORF">PAA8504_01547</name>
</gene>
<evidence type="ECO:0000313" key="11">
    <source>
        <dbReference type="Proteomes" id="UP000244912"/>
    </source>
</evidence>
<dbReference type="SUPFAM" id="SSF81324">
    <property type="entry name" value="Voltage-gated potassium channels"/>
    <property type="match status" value="1"/>
</dbReference>
<dbReference type="PANTHER" id="PTHR11537">
    <property type="entry name" value="VOLTAGE-GATED POTASSIUM CHANNEL"/>
    <property type="match status" value="1"/>
</dbReference>
<evidence type="ECO:0000256" key="3">
    <source>
        <dbReference type="ARBA" id="ARBA00022692"/>
    </source>
</evidence>
<evidence type="ECO:0000256" key="1">
    <source>
        <dbReference type="ARBA" id="ARBA00004141"/>
    </source>
</evidence>
<keyword evidence="11" id="KW-1185">Reference proteome</keyword>
<dbReference type="Pfam" id="PF07885">
    <property type="entry name" value="Ion_trans_2"/>
    <property type="match status" value="1"/>
</dbReference>
<accession>A0A2R8BUA3</accession>
<evidence type="ECO:0000256" key="4">
    <source>
        <dbReference type="ARBA" id="ARBA00022989"/>
    </source>
</evidence>
<evidence type="ECO:0000313" key="10">
    <source>
        <dbReference type="EMBL" id="SPJ23732.1"/>
    </source>
</evidence>
<feature type="domain" description="Potassium channel" evidence="9">
    <location>
        <begin position="141"/>
        <end position="209"/>
    </location>
</feature>
<keyword evidence="4 8" id="KW-1133">Transmembrane helix</keyword>
<dbReference type="GO" id="GO:0005249">
    <property type="term" value="F:voltage-gated potassium channel activity"/>
    <property type="evidence" value="ECO:0007669"/>
    <property type="project" value="InterPro"/>
</dbReference>
<keyword evidence="6 8" id="KW-0472">Membrane</keyword>
<keyword evidence="7 10" id="KW-0407">Ion channel</keyword>
<organism evidence="10 11">
    <name type="scientific">Palleronia abyssalis</name>
    <dbReference type="NCBI Taxonomy" id="1501240"/>
    <lineage>
        <taxon>Bacteria</taxon>
        <taxon>Pseudomonadati</taxon>
        <taxon>Pseudomonadota</taxon>
        <taxon>Alphaproteobacteria</taxon>
        <taxon>Rhodobacterales</taxon>
        <taxon>Roseobacteraceae</taxon>
        <taxon>Palleronia</taxon>
    </lineage>
</organism>
<keyword evidence="5" id="KW-0406">Ion transport</keyword>
<dbReference type="Proteomes" id="UP000244912">
    <property type="component" value="Unassembled WGS sequence"/>
</dbReference>
<evidence type="ECO:0000259" key="9">
    <source>
        <dbReference type="Pfam" id="PF07885"/>
    </source>
</evidence>
<evidence type="ECO:0000256" key="2">
    <source>
        <dbReference type="ARBA" id="ARBA00022448"/>
    </source>
</evidence>
<feature type="transmembrane region" description="Helical" evidence="8">
    <location>
        <begin position="71"/>
        <end position="93"/>
    </location>
</feature>
<feature type="transmembrane region" description="Helical" evidence="8">
    <location>
        <begin position="188"/>
        <end position="208"/>
    </location>
</feature>
<dbReference type="InterPro" id="IPR013099">
    <property type="entry name" value="K_chnl_dom"/>
</dbReference>
<evidence type="ECO:0000256" key="5">
    <source>
        <dbReference type="ARBA" id="ARBA00023065"/>
    </source>
</evidence>
<dbReference type="InterPro" id="IPR028325">
    <property type="entry name" value="VG_K_chnl"/>
</dbReference>
<feature type="transmembrane region" description="Helical" evidence="8">
    <location>
        <begin position="163"/>
        <end position="182"/>
    </location>
</feature>
<dbReference type="PANTHER" id="PTHR11537:SF254">
    <property type="entry name" value="POTASSIUM VOLTAGE-GATED CHANNEL PROTEIN SHAB"/>
    <property type="match status" value="1"/>
</dbReference>
<keyword evidence="2" id="KW-0813">Transport</keyword>
<evidence type="ECO:0000256" key="7">
    <source>
        <dbReference type="ARBA" id="ARBA00023303"/>
    </source>
</evidence>
<dbReference type="InterPro" id="IPR027359">
    <property type="entry name" value="Volt_channel_dom_sf"/>
</dbReference>
<dbReference type="GO" id="GO:0001508">
    <property type="term" value="P:action potential"/>
    <property type="evidence" value="ECO:0007669"/>
    <property type="project" value="TreeGrafter"/>
</dbReference>
<feature type="transmembrane region" description="Helical" evidence="8">
    <location>
        <begin position="14"/>
        <end position="33"/>
    </location>
</feature>
<feature type="transmembrane region" description="Helical" evidence="8">
    <location>
        <begin position="39"/>
        <end position="59"/>
    </location>
</feature>
<dbReference type="OrthoDB" id="9799090at2"/>
<dbReference type="RefSeq" id="WP_108893603.1">
    <property type="nucleotide sequence ID" value="NZ_ONZF01000003.1"/>
</dbReference>
<dbReference type="AlphaFoldDB" id="A0A2R8BUA3"/>
<sequence length="251" mass="27886">MIRALYEGEDRKALAFRGALFVFDLATIAYFLLTATATIDSTILAVDLAISVFVAADLIARFSISDHRWKFFLSVTTLADIVVIATLLVPLFAGSNLAFLRALRILRLLRGFHLMRQLDNVFQVISVNTRVSVAAANLLVFIFVVTSMVWVLEHDKNPGVETYVDALYFTITTLTTTGYGDITLTDRAGRILTIFIMLFGIGFFLKLIQALYRPDKVEIECSECGLKLHDPDASHCKHCGTVINIPTEGET</sequence>
<reference evidence="10 11" key="1">
    <citation type="submission" date="2018-03" db="EMBL/GenBank/DDBJ databases">
        <authorList>
            <person name="Keele B.F."/>
        </authorList>
    </citation>
    <scope>NUCLEOTIDE SEQUENCE [LARGE SCALE GENOMIC DNA]</scope>
    <source>
        <strain evidence="10 11">CECT 8504</strain>
    </source>
</reference>
<dbReference type="PRINTS" id="PR00169">
    <property type="entry name" value="KCHANNEL"/>
</dbReference>
<feature type="transmembrane region" description="Helical" evidence="8">
    <location>
        <begin position="131"/>
        <end position="151"/>
    </location>
</feature>
<dbReference type="EMBL" id="ONZF01000003">
    <property type="protein sequence ID" value="SPJ23732.1"/>
    <property type="molecule type" value="Genomic_DNA"/>
</dbReference>
<keyword evidence="3 8" id="KW-0812">Transmembrane</keyword>